<evidence type="ECO:0000313" key="2">
    <source>
        <dbReference type="EMBL" id="QHT23846.1"/>
    </source>
</evidence>
<accession>A0A6C0E3Z5</accession>
<dbReference type="EMBL" id="MN739735">
    <property type="protein sequence ID" value="QHT23846.1"/>
    <property type="molecule type" value="Genomic_DNA"/>
</dbReference>
<organism evidence="2">
    <name type="scientific">viral metagenome</name>
    <dbReference type="NCBI Taxonomy" id="1070528"/>
    <lineage>
        <taxon>unclassified sequences</taxon>
        <taxon>metagenomes</taxon>
        <taxon>organismal metagenomes</taxon>
    </lineage>
</organism>
<proteinExistence type="predicted"/>
<protein>
    <submittedName>
        <fullName evidence="2">Uncharacterized protein</fullName>
    </submittedName>
</protein>
<dbReference type="AlphaFoldDB" id="A0A6C0E3Z5"/>
<reference evidence="2" key="1">
    <citation type="journal article" date="2020" name="Nature">
        <title>Giant virus diversity and host interactions through global metagenomics.</title>
        <authorList>
            <person name="Schulz F."/>
            <person name="Roux S."/>
            <person name="Paez-Espino D."/>
            <person name="Jungbluth S."/>
            <person name="Walsh D.A."/>
            <person name="Denef V.J."/>
            <person name="McMahon K.D."/>
            <person name="Konstantinidis K.T."/>
            <person name="Eloe-Fadrosh E.A."/>
            <person name="Kyrpides N.C."/>
            <person name="Woyke T."/>
        </authorList>
    </citation>
    <scope>NUCLEOTIDE SEQUENCE</scope>
    <source>
        <strain evidence="2">GVMAG-M-3300023179-132</strain>
    </source>
</reference>
<feature type="region of interest" description="Disordered" evidence="1">
    <location>
        <begin position="88"/>
        <end position="108"/>
    </location>
</feature>
<sequence>MDIQMSTANETQANKRARKHNAVVLPEGITQQMMRQYVYYCSEYYDKSHTKKREYFRVDHPLLGRYWATTKSNKVSIKDKLAQANNVVDELEKEDEEEECEQQTSTIS</sequence>
<feature type="compositionally biased region" description="Acidic residues" evidence="1">
    <location>
        <begin position="89"/>
        <end position="101"/>
    </location>
</feature>
<name>A0A6C0E3Z5_9ZZZZ</name>
<evidence type="ECO:0000256" key="1">
    <source>
        <dbReference type="SAM" id="MobiDB-lite"/>
    </source>
</evidence>